<dbReference type="RefSeq" id="WP_065409070.1">
    <property type="nucleotide sequence ID" value="NZ_MAYT01000001.1"/>
</dbReference>
<evidence type="ECO:0000313" key="2">
    <source>
        <dbReference type="Proteomes" id="UP000092578"/>
    </source>
</evidence>
<protein>
    <submittedName>
        <fullName evidence="1">Uncharacterized protein</fullName>
    </submittedName>
</protein>
<sequence length="137" mass="15898">MNKELEEIIIKAFFVKRVQERVLFELASPKRRLDALSRLCHNYNTTLREQYMFKIPKPNSDKTEIEALLKKHGAEKLCYIISWNEEIDGQQMPLLSALENVVGFGMPSIISCIPGKLAYFESEQGYGPPPRYFLKKE</sequence>
<comment type="caution">
    <text evidence="1">The sequence shown here is derived from an EMBL/GenBank/DDBJ whole genome shotgun (WGS) entry which is preliminary data.</text>
</comment>
<dbReference type="Proteomes" id="UP000092578">
    <property type="component" value="Unassembled WGS sequence"/>
</dbReference>
<evidence type="ECO:0000313" key="1">
    <source>
        <dbReference type="EMBL" id="OCA92581.1"/>
    </source>
</evidence>
<reference evidence="2" key="1">
    <citation type="submission" date="2016-05" db="EMBL/GenBank/DDBJ databases">
        <authorList>
            <person name="Liu B."/>
            <person name="Wang J."/>
            <person name="Zhu Y."/>
            <person name="Liu G."/>
            <person name="Chen Q."/>
            <person name="Chen Z."/>
            <person name="Lan J."/>
            <person name="Che J."/>
            <person name="Ge C."/>
            <person name="Shi H."/>
            <person name="Pan Z."/>
            <person name="Liu X."/>
        </authorList>
    </citation>
    <scope>NUCLEOTIDE SEQUENCE [LARGE SCALE GENOMIC DNA]</scope>
    <source>
        <strain evidence="2">FJAT-27215</strain>
    </source>
</reference>
<organism evidence="1 2">
    <name type="scientific">Pseudobacillus wudalianchiensis</name>
    <dbReference type="NCBI Taxonomy" id="1743143"/>
    <lineage>
        <taxon>Bacteria</taxon>
        <taxon>Bacillati</taxon>
        <taxon>Bacillota</taxon>
        <taxon>Bacilli</taxon>
        <taxon>Bacillales</taxon>
        <taxon>Bacillaceae</taxon>
        <taxon>Pseudobacillus</taxon>
    </lineage>
</organism>
<dbReference type="EMBL" id="MAYT01000001">
    <property type="protein sequence ID" value="OCA92581.1"/>
    <property type="molecule type" value="Genomic_DNA"/>
</dbReference>
<keyword evidence="2" id="KW-1185">Reference proteome</keyword>
<proteinExistence type="predicted"/>
<name>A0A1B9B923_9BACI</name>
<gene>
    <name evidence="1" type="ORF">A8F95_02475</name>
</gene>
<accession>A0A1B9B923</accession>
<dbReference type="AlphaFoldDB" id="A0A1B9B923"/>